<dbReference type="AlphaFoldDB" id="R8BMV7"/>
<gene>
    <name evidence="2" type="ORF">UCRPA7_3654</name>
</gene>
<keyword evidence="3" id="KW-1185">Reference proteome</keyword>
<dbReference type="Proteomes" id="UP000014074">
    <property type="component" value="Unassembled WGS sequence"/>
</dbReference>
<accession>R8BMV7</accession>
<organism evidence="2 3">
    <name type="scientific">Phaeoacremonium minimum (strain UCR-PA7)</name>
    <name type="common">Esca disease fungus</name>
    <name type="synonym">Togninia minima</name>
    <dbReference type="NCBI Taxonomy" id="1286976"/>
    <lineage>
        <taxon>Eukaryota</taxon>
        <taxon>Fungi</taxon>
        <taxon>Dikarya</taxon>
        <taxon>Ascomycota</taxon>
        <taxon>Pezizomycotina</taxon>
        <taxon>Sordariomycetes</taxon>
        <taxon>Sordariomycetidae</taxon>
        <taxon>Togniniales</taxon>
        <taxon>Togniniaceae</taxon>
        <taxon>Phaeoacremonium</taxon>
    </lineage>
</organism>
<feature type="compositionally biased region" description="Low complexity" evidence="1">
    <location>
        <begin position="53"/>
        <end position="76"/>
    </location>
</feature>
<dbReference type="KEGG" id="tmn:UCRPA7_3654"/>
<reference evidence="3" key="1">
    <citation type="journal article" date="2013" name="Genome Announc.">
        <title>Draft genome sequence of the ascomycete Phaeoacremonium aleophilum strain UCR-PA7, a causal agent of the esca disease complex in grapevines.</title>
        <authorList>
            <person name="Blanco-Ulate B."/>
            <person name="Rolshausen P."/>
            <person name="Cantu D."/>
        </authorList>
    </citation>
    <scope>NUCLEOTIDE SEQUENCE [LARGE SCALE GENOMIC DNA]</scope>
    <source>
        <strain evidence="3">UCR-PA7</strain>
    </source>
</reference>
<protein>
    <submittedName>
        <fullName evidence="2">Putative autophagy protein</fullName>
    </submittedName>
</protein>
<evidence type="ECO:0000256" key="1">
    <source>
        <dbReference type="SAM" id="MobiDB-lite"/>
    </source>
</evidence>
<dbReference type="eggNOG" id="ENOG502SDD8">
    <property type="taxonomic scope" value="Eukaryota"/>
</dbReference>
<feature type="region of interest" description="Disordered" evidence="1">
    <location>
        <begin position="290"/>
        <end position="317"/>
    </location>
</feature>
<evidence type="ECO:0000313" key="3">
    <source>
        <dbReference type="Proteomes" id="UP000014074"/>
    </source>
</evidence>
<feature type="compositionally biased region" description="Polar residues" evidence="1">
    <location>
        <begin position="308"/>
        <end position="317"/>
    </location>
</feature>
<proteinExistence type="predicted"/>
<name>R8BMV7_PHAM7</name>
<dbReference type="EMBL" id="KB933061">
    <property type="protein sequence ID" value="EOO00733.1"/>
    <property type="molecule type" value="Genomic_DNA"/>
</dbReference>
<sequence>MGWLGGIFGWGSNDDDPLRKLDPKLREFLEKESPVKYRTSSQDDSVAKPISNATAAAPVAPSAAESETRSTESTPALPTESLYQDGRYAHLWKTYKPLAAVEAETKSDHEKLMDVLDAYKDRKSQIGRAALENCALEQLDWSNCMKSGTWTSRMTMCSAEVKKFERCYMMQSRLLKALGYLSAYDRPAHVDEDIQMHADKLYHRMLEQEAAIEAAKKEGKPIPKLEPVFTAPTAAEDAKIPALSEEARRKWKEQLEKLPEEDRAAEEEALKAELRAKAQMVSKIQGLWQEQAEERKARKEQGKETVTDKISSLLSGK</sequence>
<dbReference type="HOGENOM" id="CLU_059602_0_0_1"/>
<feature type="compositionally biased region" description="Basic and acidic residues" evidence="1">
    <location>
        <begin position="292"/>
        <end position="307"/>
    </location>
</feature>
<dbReference type="RefSeq" id="XP_007914433.1">
    <property type="nucleotide sequence ID" value="XM_007916242.1"/>
</dbReference>
<feature type="region of interest" description="Disordered" evidence="1">
    <location>
        <begin position="31"/>
        <end position="79"/>
    </location>
</feature>
<dbReference type="OrthoDB" id="2103031at2759"/>
<dbReference type="GeneID" id="19324022"/>
<evidence type="ECO:0000313" key="2">
    <source>
        <dbReference type="EMBL" id="EOO00733.1"/>
    </source>
</evidence>